<dbReference type="Proteomes" id="UP000256964">
    <property type="component" value="Unassembled WGS sequence"/>
</dbReference>
<evidence type="ECO:0000313" key="1">
    <source>
        <dbReference type="EMBL" id="RDX39947.1"/>
    </source>
</evidence>
<proteinExistence type="predicted"/>
<name>A0A371CI29_9APHY</name>
<protein>
    <submittedName>
        <fullName evidence="1">Uncharacterized protein</fullName>
    </submittedName>
</protein>
<dbReference type="EMBL" id="KZ857610">
    <property type="protein sequence ID" value="RDX39947.1"/>
    <property type="molecule type" value="Genomic_DNA"/>
</dbReference>
<accession>A0A371CI29</accession>
<gene>
    <name evidence="1" type="ORF">OH76DRAFT_1424000</name>
</gene>
<evidence type="ECO:0000313" key="2">
    <source>
        <dbReference type="Proteomes" id="UP000256964"/>
    </source>
</evidence>
<reference evidence="1 2" key="1">
    <citation type="journal article" date="2018" name="Biotechnol. Biofuels">
        <title>Integrative visual omics of the white-rot fungus Polyporus brumalis exposes the biotechnological potential of its oxidative enzymes for delignifying raw plant biomass.</title>
        <authorList>
            <person name="Miyauchi S."/>
            <person name="Rancon A."/>
            <person name="Drula E."/>
            <person name="Hage H."/>
            <person name="Chaduli D."/>
            <person name="Favel A."/>
            <person name="Grisel S."/>
            <person name="Henrissat B."/>
            <person name="Herpoel-Gimbert I."/>
            <person name="Ruiz-Duenas F.J."/>
            <person name="Chevret D."/>
            <person name="Hainaut M."/>
            <person name="Lin J."/>
            <person name="Wang M."/>
            <person name="Pangilinan J."/>
            <person name="Lipzen A."/>
            <person name="Lesage-Meessen L."/>
            <person name="Navarro D."/>
            <person name="Riley R."/>
            <person name="Grigoriev I.V."/>
            <person name="Zhou S."/>
            <person name="Raouche S."/>
            <person name="Rosso M.N."/>
        </authorList>
    </citation>
    <scope>NUCLEOTIDE SEQUENCE [LARGE SCALE GENOMIC DNA]</scope>
    <source>
        <strain evidence="1 2">BRFM 1820</strain>
    </source>
</reference>
<sequence length="106" mass="11322">MPMLPSSRTCTICPAVLRRSSEGVSIVCLFLQVAGGYSPVQTDRPVGAIAQSSMSIDNHTVLMSATLGLCRNISADVHAEPQQTAGSSMDMQPSFEWWIICSSFVG</sequence>
<dbReference type="AlphaFoldDB" id="A0A371CI29"/>
<organism evidence="1 2">
    <name type="scientific">Lentinus brumalis</name>
    <dbReference type="NCBI Taxonomy" id="2498619"/>
    <lineage>
        <taxon>Eukaryota</taxon>
        <taxon>Fungi</taxon>
        <taxon>Dikarya</taxon>
        <taxon>Basidiomycota</taxon>
        <taxon>Agaricomycotina</taxon>
        <taxon>Agaricomycetes</taxon>
        <taxon>Polyporales</taxon>
        <taxon>Polyporaceae</taxon>
        <taxon>Lentinus</taxon>
    </lineage>
</organism>
<keyword evidence="2" id="KW-1185">Reference proteome</keyword>